<reference evidence="2 3" key="1">
    <citation type="journal article" date="2020" name="Nat. Food">
        <title>A phased Vanilla planifolia genome enables genetic improvement of flavour and production.</title>
        <authorList>
            <person name="Hasing T."/>
            <person name="Tang H."/>
            <person name="Brym M."/>
            <person name="Khazi F."/>
            <person name="Huang T."/>
            <person name="Chambers A.H."/>
        </authorList>
    </citation>
    <scope>NUCLEOTIDE SEQUENCE [LARGE SCALE GENOMIC DNA]</scope>
    <source>
        <tissue evidence="2">Leaf</tissue>
    </source>
</reference>
<evidence type="ECO:0000313" key="3">
    <source>
        <dbReference type="Proteomes" id="UP000639772"/>
    </source>
</evidence>
<feature type="non-terminal residue" evidence="2">
    <location>
        <position position="68"/>
    </location>
</feature>
<organism evidence="2 3">
    <name type="scientific">Vanilla planifolia</name>
    <name type="common">Vanilla</name>
    <dbReference type="NCBI Taxonomy" id="51239"/>
    <lineage>
        <taxon>Eukaryota</taxon>
        <taxon>Viridiplantae</taxon>
        <taxon>Streptophyta</taxon>
        <taxon>Embryophyta</taxon>
        <taxon>Tracheophyta</taxon>
        <taxon>Spermatophyta</taxon>
        <taxon>Magnoliopsida</taxon>
        <taxon>Liliopsida</taxon>
        <taxon>Asparagales</taxon>
        <taxon>Orchidaceae</taxon>
        <taxon>Vanilloideae</taxon>
        <taxon>Vanilleae</taxon>
        <taxon>Vanilla</taxon>
    </lineage>
</organism>
<sequence>MEILWMTCEYSGCSTVTSFGEAGKPWAGKCPSVTTLSRPGERTVAVDSGGPVGRLDRRGGQQKEIAIS</sequence>
<evidence type="ECO:0000256" key="1">
    <source>
        <dbReference type="SAM" id="MobiDB-lite"/>
    </source>
</evidence>
<name>A0A835UUA9_VANPL</name>
<dbReference type="EMBL" id="JADCNM010000008">
    <property type="protein sequence ID" value="KAG0472001.1"/>
    <property type="molecule type" value="Genomic_DNA"/>
</dbReference>
<evidence type="ECO:0000313" key="2">
    <source>
        <dbReference type="EMBL" id="KAG0472001.1"/>
    </source>
</evidence>
<gene>
    <name evidence="2" type="ORF">HPP92_016547</name>
</gene>
<protein>
    <submittedName>
        <fullName evidence="2">Uncharacterized protein</fullName>
    </submittedName>
</protein>
<proteinExistence type="predicted"/>
<dbReference type="AlphaFoldDB" id="A0A835UUA9"/>
<dbReference type="Proteomes" id="UP000639772">
    <property type="component" value="Unassembled WGS sequence"/>
</dbReference>
<feature type="region of interest" description="Disordered" evidence="1">
    <location>
        <begin position="41"/>
        <end position="68"/>
    </location>
</feature>
<accession>A0A835UUA9</accession>
<comment type="caution">
    <text evidence="2">The sequence shown here is derived from an EMBL/GenBank/DDBJ whole genome shotgun (WGS) entry which is preliminary data.</text>
</comment>